<keyword evidence="4" id="KW-1185">Reference proteome</keyword>
<feature type="repeat" description="PPR" evidence="2">
    <location>
        <begin position="116"/>
        <end position="150"/>
    </location>
</feature>
<dbReference type="InterPro" id="IPR002885">
    <property type="entry name" value="PPR_rpt"/>
</dbReference>
<dbReference type="PANTHER" id="PTHR47926">
    <property type="entry name" value="PENTATRICOPEPTIDE REPEAT-CONTAINING PROTEIN"/>
    <property type="match status" value="1"/>
</dbReference>
<dbReference type="Gene3D" id="1.25.40.10">
    <property type="entry name" value="Tetratricopeptide repeat domain"/>
    <property type="match status" value="2"/>
</dbReference>
<sequence>MKSTGEIFYSIPEKNTVSWTALISGYAQNGMGRHALDLFTEMIKSSIEPDQYTCSSCFYACACTISLHYGMHLHSHLIIAGIRPIAVVVSSLIDMYSKCGSLDVAKRVFDGTHKNHVVLWNTLMSAFAHHGCGRQALKIFADMVRLGLRPDSVTFLAHLNGCSKSGLVQEGLALFGSMRADYEIVPDQEHYACLIDLLGRSGCFDEMMNELKEMPFKPEDCVWNALIGICRIHGNVELRRIVMRHLIEVDPRSPAAYLLLSFIYAALGRWECANEVRDLMSSRHIEMDQAFSRVEIDRKLQLDTERGRESRDTTSVLELLADGSTL</sequence>
<feature type="repeat" description="PPR" evidence="2">
    <location>
        <begin position="15"/>
        <end position="49"/>
    </location>
</feature>
<dbReference type="Proteomes" id="UP001567538">
    <property type="component" value="Unassembled WGS sequence"/>
</dbReference>
<proteinExistence type="predicted"/>
<reference evidence="3 4" key="1">
    <citation type="submission" date="2024-06" db="EMBL/GenBank/DDBJ databases">
        <title>A chromosome level genome sequence of Diviner's sage (Salvia divinorum).</title>
        <authorList>
            <person name="Ford S.A."/>
            <person name="Ro D.-K."/>
            <person name="Ness R.W."/>
            <person name="Phillips M.A."/>
        </authorList>
    </citation>
    <scope>NUCLEOTIDE SEQUENCE [LARGE SCALE GENOMIC DNA]</scope>
    <source>
        <strain evidence="3">SAF-2024a</strain>
        <tissue evidence="3">Leaf</tissue>
    </source>
</reference>
<protein>
    <recommendedName>
        <fullName evidence="5">Pentatricopeptide repeat-containing protein</fullName>
    </recommendedName>
</protein>
<dbReference type="InterPro" id="IPR046960">
    <property type="entry name" value="PPR_At4g14850-like_plant"/>
</dbReference>
<evidence type="ECO:0000256" key="2">
    <source>
        <dbReference type="PROSITE-ProRule" id="PRU00708"/>
    </source>
</evidence>
<evidence type="ECO:0000313" key="3">
    <source>
        <dbReference type="EMBL" id="KAL1563907.1"/>
    </source>
</evidence>
<name>A0ABD1I643_SALDI</name>
<keyword evidence="1" id="KW-0677">Repeat</keyword>
<dbReference type="PROSITE" id="PS51375">
    <property type="entry name" value="PPR"/>
    <property type="match status" value="2"/>
</dbReference>
<dbReference type="InterPro" id="IPR011990">
    <property type="entry name" value="TPR-like_helical_dom_sf"/>
</dbReference>
<dbReference type="Pfam" id="PF13041">
    <property type="entry name" value="PPR_2"/>
    <property type="match status" value="2"/>
</dbReference>
<comment type="caution">
    <text evidence="3">The sequence shown here is derived from an EMBL/GenBank/DDBJ whole genome shotgun (WGS) entry which is preliminary data.</text>
</comment>
<gene>
    <name evidence="3" type="ORF">AAHA92_06325</name>
</gene>
<dbReference type="Pfam" id="PF20431">
    <property type="entry name" value="E_motif"/>
    <property type="match status" value="1"/>
</dbReference>
<accession>A0ABD1I643</accession>
<dbReference type="Pfam" id="PF01535">
    <property type="entry name" value="PPR"/>
    <property type="match status" value="1"/>
</dbReference>
<dbReference type="EMBL" id="JBEAFC010000003">
    <property type="protein sequence ID" value="KAL1563907.1"/>
    <property type="molecule type" value="Genomic_DNA"/>
</dbReference>
<organism evidence="3 4">
    <name type="scientific">Salvia divinorum</name>
    <name type="common">Maria pastora</name>
    <name type="synonym">Diviner's sage</name>
    <dbReference type="NCBI Taxonomy" id="28513"/>
    <lineage>
        <taxon>Eukaryota</taxon>
        <taxon>Viridiplantae</taxon>
        <taxon>Streptophyta</taxon>
        <taxon>Embryophyta</taxon>
        <taxon>Tracheophyta</taxon>
        <taxon>Spermatophyta</taxon>
        <taxon>Magnoliopsida</taxon>
        <taxon>eudicotyledons</taxon>
        <taxon>Gunneridae</taxon>
        <taxon>Pentapetalae</taxon>
        <taxon>asterids</taxon>
        <taxon>lamiids</taxon>
        <taxon>Lamiales</taxon>
        <taxon>Lamiaceae</taxon>
        <taxon>Nepetoideae</taxon>
        <taxon>Mentheae</taxon>
        <taxon>Salviinae</taxon>
        <taxon>Salvia</taxon>
        <taxon>Salvia subgen. Calosphace</taxon>
    </lineage>
</organism>
<evidence type="ECO:0008006" key="5">
    <source>
        <dbReference type="Google" id="ProtNLM"/>
    </source>
</evidence>
<dbReference type="AlphaFoldDB" id="A0ABD1I643"/>
<evidence type="ECO:0000256" key="1">
    <source>
        <dbReference type="ARBA" id="ARBA00022737"/>
    </source>
</evidence>
<dbReference type="PANTHER" id="PTHR47926:SF465">
    <property type="entry name" value="PENTATRICOPEPTIDE REPEAT (PPR-LIKE) SUPERFAMILY PROTEIN"/>
    <property type="match status" value="1"/>
</dbReference>
<dbReference type="InterPro" id="IPR046848">
    <property type="entry name" value="E_motif"/>
</dbReference>
<evidence type="ECO:0000313" key="4">
    <source>
        <dbReference type="Proteomes" id="UP001567538"/>
    </source>
</evidence>
<dbReference type="NCBIfam" id="TIGR00756">
    <property type="entry name" value="PPR"/>
    <property type="match status" value="2"/>
</dbReference>
<dbReference type="FunFam" id="1.25.40.10:FF:000090">
    <property type="entry name" value="Pentatricopeptide repeat-containing protein, chloroplastic"/>
    <property type="match status" value="1"/>
</dbReference>